<name>A0AAV7PU62_PLEWA</name>
<accession>A0AAV7PU62</accession>
<evidence type="ECO:0000313" key="1">
    <source>
        <dbReference type="EMBL" id="KAJ1130008.1"/>
    </source>
</evidence>
<sequence>MGSDPASYRLLTMISSDVKVLCKLLSNWRCMAMSCLVHAGQSSFIPGNSMTMNLQRLVHVLHEVEGSREEMTLASTNIEKAFDASGCDTSYEVPPTVSGLERTALYWSVCRVQLGQ</sequence>
<proteinExistence type="predicted"/>
<dbReference type="EMBL" id="JANPWB010000011">
    <property type="protein sequence ID" value="KAJ1130008.1"/>
    <property type="molecule type" value="Genomic_DNA"/>
</dbReference>
<dbReference type="AlphaFoldDB" id="A0AAV7PU62"/>
<dbReference type="Proteomes" id="UP001066276">
    <property type="component" value="Chromosome 7"/>
</dbReference>
<organism evidence="1 2">
    <name type="scientific">Pleurodeles waltl</name>
    <name type="common">Iberian ribbed newt</name>
    <dbReference type="NCBI Taxonomy" id="8319"/>
    <lineage>
        <taxon>Eukaryota</taxon>
        <taxon>Metazoa</taxon>
        <taxon>Chordata</taxon>
        <taxon>Craniata</taxon>
        <taxon>Vertebrata</taxon>
        <taxon>Euteleostomi</taxon>
        <taxon>Amphibia</taxon>
        <taxon>Batrachia</taxon>
        <taxon>Caudata</taxon>
        <taxon>Salamandroidea</taxon>
        <taxon>Salamandridae</taxon>
        <taxon>Pleurodelinae</taxon>
        <taxon>Pleurodeles</taxon>
    </lineage>
</organism>
<protein>
    <submittedName>
        <fullName evidence="1">Uncharacterized protein</fullName>
    </submittedName>
</protein>
<keyword evidence="2" id="KW-1185">Reference proteome</keyword>
<gene>
    <name evidence="1" type="ORF">NDU88_008366</name>
</gene>
<evidence type="ECO:0000313" key="2">
    <source>
        <dbReference type="Proteomes" id="UP001066276"/>
    </source>
</evidence>
<comment type="caution">
    <text evidence="1">The sequence shown here is derived from an EMBL/GenBank/DDBJ whole genome shotgun (WGS) entry which is preliminary data.</text>
</comment>
<reference evidence="1" key="1">
    <citation type="journal article" date="2022" name="bioRxiv">
        <title>Sequencing and chromosome-scale assembly of the giantPleurodeles waltlgenome.</title>
        <authorList>
            <person name="Brown T."/>
            <person name="Elewa A."/>
            <person name="Iarovenko S."/>
            <person name="Subramanian E."/>
            <person name="Araus A.J."/>
            <person name="Petzold A."/>
            <person name="Susuki M."/>
            <person name="Suzuki K.-i.T."/>
            <person name="Hayashi T."/>
            <person name="Toyoda A."/>
            <person name="Oliveira C."/>
            <person name="Osipova E."/>
            <person name="Leigh N.D."/>
            <person name="Simon A."/>
            <person name="Yun M.H."/>
        </authorList>
    </citation>
    <scope>NUCLEOTIDE SEQUENCE</scope>
    <source>
        <strain evidence="1">20211129_DDA</strain>
        <tissue evidence="1">Liver</tissue>
    </source>
</reference>